<evidence type="ECO:0000256" key="1">
    <source>
        <dbReference type="ARBA" id="ARBA00004141"/>
    </source>
</evidence>
<dbReference type="GO" id="GO:0022857">
    <property type="term" value="F:transmembrane transporter activity"/>
    <property type="evidence" value="ECO:0007669"/>
    <property type="project" value="InterPro"/>
</dbReference>
<keyword evidence="7" id="KW-1185">Reference proteome</keyword>
<dbReference type="EMBL" id="ML975406">
    <property type="protein sequence ID" value="KAF1830183.1"/>
    <property type="molecule type" value="Genomic_DNA"/>
</dbReference>
<comment type="subcellular location">
    <subcellularLocation>
        <location evidence="1">Membrane</location>
        <topology evidence="1">Multi-pass membrane protein</topology>
    </subcellularLocation>
</comment>
<dbReference type="GO" id="GO:0005886">
    <property type="term" value="C:plasma membrane"/>
    <property type="evidence" value="ECO:0007669"/>
    <property type="project" value="TreeGrafter"/>
</dbReference>
<feature type="transmembrane region" description="Helical" evidence="5">
    <location>
        <begin position="247"/>
        <end position="264"/>
    </location>
</feature>
<dbReference type="OrthoDB" id="10021397at2759"/>
<feature type="transmembrane region" description="Helical" evidence="5">
    <location>
        <begin position="169"/>
        <end position="186"/>
    </location>
</feature>
<organism evidence="6 7">
    <name type="scientific">Decorospora gaudefroyi</name>
    <dbReference type="NCBI Taxonomy" id="184978"/>
    <lineage>
        <taxon>Eukaryota</taxon>
        <taxon>Fungi</taxon>
        <taxon>Dikarya</taxon>
        <taxon>Ascomycota</taxon>
        <taxon>Pezizomycotina</taxon>
        <taxon>Dothideomycetes</taxon>
        <taxon>Pleosporomycetidae</taxon>
        <taxon>Pleosporales</taxon>
        <taxon>Pleosporineae</taxon>
        <taxon>Pleosporaceae</taxon>
        <taxon>Decorospora</taxon>
    </lineage>
</organism>
<feature type="transmembrane region" description="Helical" evidence="5">
    <location>
        <begin position="386"/>
        <end position="404"/>
    </location>
</feature>
<evidence type="ECO:0000256" key="4">
    <source>
        <dbReference type="ARBA" id="ARBA00023136"/>
    </source>
</evidence>
<feature type="transmembrane region" description="Helical" evidence="5">
    <location>
        <begin position="206"/>
        <end position="227"/>
    </location>
</feature>
<evidence type="ECO:0000256" key="2">
    <source>
        <dbReference type="ARBA" id="ARBA00022692"/>
    </source>
</evidence>
<dbReference type="PANTHER" id="PTHR23501:SF201">
    <property type="entry name" value="MFS AFLATOXIN EFFLUX PUMP"/>
    <property type="match status" value="1"/>
</dbReference>
<feature type="transmembrane region" description="Helical" evidence="5">
    <location>
        <begin position="139"/>
        <end position="157"/>
    </location>
</feature>
<dbReference type="InterPro" id="IPR011701">
    <property type="entry name" value="MFS"/>
</dbReference>
<evidence type="ECO:0000256" key="5">
    <source>
        <dbReference type="SAM" id="Phobius"/>
    </source>
</evidence>
<protein>
    <submittedName>
        <fullName evidence="6">MFS general substrate transporter</fullName>
    </submittedName>
</protein>
<proteinExistence type="predicted"/>
<dbReference type="Pfam" id="PF07690">
    <property type="entry name" value="MFS_1"/>
    <property type="match status" value="1"/>
</dbReference>
<evidence type="ECO:0000313" key="7">
    <source>
        <dbReference type="Proteomes" id="UP000800040"/>
    </source>
</evidence>
<feature type="transmembrane region" description="Helical" evidence="5">
    <location>
        <begin position="97"/>
        <end position="119"/>
    </location>
</feature>
<keyword evidence="3 5" id="KW-1133">Transmembrane helix</keyword>
<dbReference type="SUPFAM" id="SSF103473">
    <property type="entry name" value="MFS general substrate transporter"/>
    <property type="match status" value="1"/>
</dbReference>
<dbReference type="AlphaFoldDB" id="A0A6A5K9X1"/>
<keyword evidence="2 5" id="KW-0812">Transmembrane</keyword>
<feature type="transmembrane region" description="Helical" evidence="5">
    <location>
        <begin position="65"/>
        <end position="85"/>
    </location>
</feature>
<gene>
    <name evidence="6" type="ORF">BDW02DRAFT_592076</name>
</gene>
<evidence type="ECO:0000313" key="6">
    <source>
        <dbReference type="EMBL" id="KAF1830183.1"/>
    </source>
</evidence>
<feature type="transmembrane region" description="Helical" evidence="5">
    <location>
        <begin position="271"/>
        <end position="291"/>
    </location>
</feature>
<keyword evidence="4 5" id="KW-0472">Membrane</keyword>
<dbReference type="InterPro" id="IPR036259">
    <property type="entry name" value="MFS_trans_sf"/>
</dbReference>
<reference evidence="6" key="1">
    <citation type="submission" date="2020-01" db="EMBL/GenBank/DDBJ databases">
        <authorList>
            <consortium name="DOE Joint Genome Institute"/>
            <person name="Haridas S."/>
            <person name="Albert R."/>
            <person name="Binder M."/>
            <person name="Bloem J."/>
            <person name="Labutti K."/>
            <person name="Salamov A."/>
            <person name="Andreopoulos B."/>
            <person name="Baker S.E."/>
            <person name="Barry K."/>
            <person name="Bills G."/>
            <person name="Bluhm B.H."/>
            <person name="Cannon C."/>
            <person name="Castanera R."/>
            <person name="Culley D.E."/>
            <person name="Daum C."/>
            <person name="Ezra D."/>
            <person name="Gonzalez J.B."/>
            <person name="Henrissat B."/>
            <person name="Kuo A."/>
            <person name="Liang C."/>
            <person name="Lipzen A."/>
            <person name="Lutzoni F."/>
            <person name="Magnuson J."/>
            <person name="Mondo S."/>
            <person name="Nolan M."/>
            <person name="Ohm R."/>
            <person name="Pangilinan J."/>
            <person name="Park H.-J."/>
            <person name="Ramirez L."/>
            <person name="Alfaro M."/>
            <person name="Sun H."/>
            <person name="Tritt A."/>
            <person name="Yoshinaga Y."/>
            <person name="Zwiers L.-H."/>
            <person name="Turgeon B.G."/>
            <person name="Goodwin S.B."/>
            <person name="Spatafora J.W."/>
            <person name="Crous P.W."/>
            <person name="Grigoriev I.V."/>
        </authorList>
    </citation>
    <scope>NUCLEOTIDE SEQUENCE</scope>
    <source>
        <strain evidence="6">P77</strain>
    </source>
</reference>
<evidence type="ECO:0000256" key="3">
    <source>
        <dbReference type="ARBA" id="ARBA00022989"/>
    </source>
</evidence>
<dbReference type="Gene3D" id="1.20.1250.20">
    <property type="entry name" value="MFS general substrate transporter like domains"/>
    <property type="match status" value="1"/>
</dbReference>
<sequence>MLTCAIFNPLFGNIYQLYDTKCTFLISIVIFEAGSTLCGAAPTSAALIVGRAISGVGAAGIRPRPMYTSFFGMAFGVSSVLGPFLGGTFTDHVSWRWVFYINLPLGSCIFAAVLFFLVLPSVPKEKLSLFTQAKRLDPIGLLFFVPSMVFLLLALQWGGATNPWSAPKVTGLLVTFAITFVAFLVVEFKMADTAMAPARVVLNRSVAGAMLFTFLIAGGMTNAVYYISIWFQVAQAQSAMQADVRTIAMVLPLVLFGVVTAAFMQKTGYYVPAMLVSPVVSATACGLLSTLTPHSGAGKWIGYQVLYGVGTGTVLERKDVPLGMGLMFFMRQLGGAVFLSVGQNIFSAELVGRLSGIAGATDLRNIVPAAEVDSVVEAYSYSLTRVFILASALSSCMLVGPLMVEWRSIKKSSGPAPTKSAIDA</sequence>
<accession>A0A6A5K9X1</accession>
<dbReference type="PANTHER" id="PTHR23501">
    <property type="entry name" value="MAJOR FACILITATOR SUPERFAMILY"/>
    <property type="match status" value="1"/>
</dbReference>
<dbReference type="Proteomes" id="UP000800040">
    <property type="component" value="Unassembled WGS sequence"/>
</dbReference>
<feature type="transmembrane region" description="Helical" evidence="5">
    <location>
        <begin position="24"/>
        <end position="53"/>
    </location>
</feature>
<name>A0A6A5K9X1_9PLEO</name>